<dbReference type="InterPro" id="IPR024569">
    <property type="entry name" value="LutB_C"/>
</dbReference>
<reference evidence="9" key="1">
    <citation type="submission" date="2015-12" db="EMBL/GenBank/DDBJ databases">
        <title>Genetic characterization of ICEValInd1 in Vibrio alginolyticus isolated from mucus sample of Fungia dania.</title>
        <authorList>
            <person name="Bhotra T."/>
            <person name="Das S.K."/>
            <person name="Singh D.V."/>
        </authorList>
    </citation>
    <scope>NUCLEOTIDE SEQUENCE</scope>
    <source>
        <strain evidence="9">ANC4-1</strain>
    </source>
</reference>
<keyword evidence="6" id="KW-0408">Iron</keyword>
<dbReference type="PROSITE" id="PS00198">
    <property type="entry name" value="4FE4S_FER_1"/>
    <property type="match status" value="2"/>
</dbReference>
<dbReference type="InterPro" id="IPR017900">
    <property type="entry name" value="4Fe4S_Fe_S_CS"/>
</dbReference>
<gene>
    <name evidence="9" type="ORF">ICEVALIND1_057</name>
</gene>
<evidence type="ECO:0000256" key="5">
    <source>
        <dbReference type="ARBA" id="ARBA00022982"/>
    </source>
</evidence>
<accession>A0A142ECL7</accession>
<keyword evidence="3" id="KW-0479">Metal-binding</keyword>
<dbReference type="Gene3D" id="1.10.1060.10">
    <property type="entry name" value="Alpha-helical ferredoxin"/>
    <property type="match status" value="1"/>
</dbReference>
<dbReference type="PANTHER" id="PTHR47153:SF2">
    <property type="entry name" value="LACTATE UTILIZATION PROTEIN B"/>
    <property type="match status" value="1"/>
</dbReference>
<dbReference type="Pfam" id="PF13183">
    <property type="entry name" value="Fer4_8"/>
    <property type="match status" value="1"/>
</dbReference>
<evidence type="ECO:0000256" key="3">
    <source>
        <dbReference type="ARBA" id="ARBA00022723"/>
    </source>
</evidence>
<dbReference type="PANTHER" id="PTHR47153">
    <property type="entry name" value="LACTATE UTILIZATION PROTEIN B"/>
    <property type="match status" value="1"/>
</dbReference>
<dbReference type="GO" id="GO:0006089">
    <property type="term" value="P:lactate metabolic process"/>
    <property type="evidence" value="ECO:0007669"/>
    <property type="project" value="InterPro"/>
</dbReference>
<dbReference type="InterPro" id="IPR024185">
    <property type="entry name" value="FTHF_cligase-like_sf"/>
</dbReference>
<dbReference type="AlphaFoldDB" id="A0A142ECL7"/>
<dbReference type="InterPro" id="IPR017896">
    <property type="entry name" value="4Fe4S_Fe-S-bd"/>
</dbReference>
<evidence type="ECO:0000256" key="2">
    <source>
        <dbReference type="ARBA" id="ARBA00022485"/>
    </source>
</evidence>
<proteinExistence type="predicted"/>
<evidence type="ECO:0000259" key="8">
    <source>
        <dbReference type="PROSITE" id="PS51379"/>
    </source>
</evidence>
<evidence type="ECO:0000313" key="9">
    <source>
        <dbReference type="EMBL" id="AMQ45905.1"/>
    </source>
</evidence>
<organism evidence="9">
    <name type="scientific">Vibrio alginolyticus</name>
    <dbReference type="NCBI Taxonomy" id="663"/>
    <lineage>
        <taxon>Bacteria</taxon>
        <taxon>Pseudomonadati</taxon>
        <taxon>Pseudomonadota</taxon>
        <taxon>Gammaproteobacteria</taxon>
        <taxon>Vibrionales</taxon>
        <taxon>Vibrionaceae</taxon>
        <taxon>Vibrio</taxon>
    </lineage>
</organism>
<keyword evidence="4" id="KW-0677">Repeat</keyword>
<feature type="domain" description="4Fe-4S ferredoxin-type" evidence="8">
    <location>
        <begin position="304"/>
        <end position="334"/>
    </location>
</feature>
<keyword evidence="2" id="KW-0004">4Fe-4S</keyword>
<sequence length="471" mass="52602">MSMKTSDVNFKQRIKVKMQDEFMRHSVANAQERMFNNRQIAADKLGHWEEWRDMGMDIRNHVLENLDYYLHQLSENVVKNGGSVFFASTAEEATDYIETIIQQKEAKKVVKSKSMVTEEIGLNKVIERNGCEVVETDLGEYILQVDDCDAPSHIVVPALHKNRTQIKAIFKDKLNYQGSEDPEEMTRFVRDYIRHDFLEADIGITGCNFAVAESGTVTLVTNEGNARLATSLPKTHIAVMGMERIVPTFEELDIVISLLCRSAVGLPLTGYVTALTGPREAEHCDGPEEFHLVIVDNGRSDILGSEFKDILRCVRCAACVNTCPAYRHIGGQSYGSIYSGPIGAVLSPLLGGYDDFKDLPYACSLCKSCHDVCPVKIPLSDLLMKHREKMASDKITPFSERAIVSGFNLINAKPLLWDMSIKVGATVASGLIRDGKMPLSVGAIKQWNESRDLPTPDGQSFRSWFANRKQK</sequence>
<dbReference type="InterPro" id="IPR037171">
    <property type="entry name" value="NagB/RpiA_transferase-like"/>
</dbReference>
<evidence type="ECO:0000256" key="7">
    <source>
        <dbReference type="ARBA" id="ARBA00023014"/>
    </source>
</evidence>
<dbReference type="InterPro" id="IPR004452">
    <property type="entry name" value="LutB/LldF"/>
</dbReference>
<keyword evidence="1" id="KW-0813">Transport</keyword>
<dbReference type="EMBL" id="KU341408">
    <property type="protein sequence ID" value="AMQ45905.1"/>
    <property type="molecule type" value="Genomic_DNA"/>
</dbReference>
<protein>
    <submittedName>
        <fullName evidence="9">Putative electron transport protein</fullName>
    </submittedName>
</protein>
<dbReference type="RefSeq" id="WP_010447336.1">
    <property type="nucleotide sequence ID" value="NZ_JAGDJK010000037.1"/>
</dbReference>
<dbReference type="Gene3D" id="3.40.50.10420">
    <property type="entry name" value="NagB/RpiA/CoA transferase-like"/>
    <property type="match status" value="1"/>
</dbReference>
<dbReference type="InterPro" id="IPR009051">
    <property type="entry name" value="Helical_ferredxn"/>
</dbReference>
<evidence type="ECO:0000256" key="1">
    <source>
        <dbReference type="ARBA" id="ARBA00022448"/>
    </source>
</evidence>
<dbReference type="SUPFAM" id="SSF100950">
    <property type="entry name" value="NagB/RpiA/CoA transferase-like"/>
    <property type="match status" value="1"/>
</dbReference>
<dbReference type="PROSITE" id="PS51379">
    <property type="entry name" value="4FE4S_FER_2"/>
    <property type="match status" value="1"/>
</dbReference>
<evidence type="ECO:0000256" key="6">
    <source>
        <dbReference type="ARBA" id="ARBA00023004"/>
    </source>
</evidence>
<dbReference type="GO" id="GO:0046872">
    <property type="term" value="F:metal ion binding"/>
    <property type="evidence" value="ECO:0007669"/>
    <property type="project" value="UniProtKB-KW"/>
</dbReference>
<keyword evidence="7" id="KW-0411">Iron-sulfur</keyword>
<dbReference type="InterPro" id="IPR003741">
    <property type="entry name" value="LUD_dom"/>
</dbReference>
<evidence type="ECO:0000256" key="4">
    <source>
        <dbReference type="ARBA" id="ARBA00022737"/>
    </source>
</evidence>
<dbReference type="NCBIfam" id="TIGR00273">
    <property type="entry name" value="LutB/LldF family L-lactate oxidation iron-sulfur protein"/>
    <property type="match status" value="1"/>
</dbReference>
<dbReference type="SUPFAM" id="SSF46548">
    <property type="entry name" value="alpha-helical ferredoxin"/>
    <property type="match status" value="1"/>
</dbReference>
<dbReference type="GO" id="GO:0051539">
    <property type="term" value="F:4 iron, 4 sulfur cluster binding"/>
    <property type="evidence" value="ECO:0007669"/>
    <property type="project" value="UniProtKB-KW"/>
</dbReference>
<keyword evidence="5" id="KW-0249">Electron transport</keyword>
<name>A0A142ECL7_VIBAL</name>
<dbReference type="Pfam" id="PF02589">
    <property type="entry name" value="LUD_dom"/>
    <property type="match status" value="1"/>
</dbReference>
<dbReference type="Pfam" id="PF11870">
    <property type="entry name" value="LutB_C"/>
    <property type="match status" value="1"/>
</dbReference>